<reference evidence="2" key="1">
    <citation type="submission" date="2019-04" db="EMBL/GenBank/DDBJ databases">
        <title>Friends and foes A comparative genomics studyof 23 Aspergillus species from section Flavi.</title>
        <authorList>
            <consortium name="DOE Joint Genome Institute"/>
            <person name="Kjaerbolling I."/>
            <person name="Vesth T."/>
            <person name="Frisvad J.C."/>
            <person name="Nybo J.L."/>
            <person name="Theobald S."/>
            <person name="Kildgaard S."/>
            <person name="Isbrandt T."/>
            <person name="Kuo A."/>
            <person name="Sato A."/>
            <person name="Lyhne E.K."/>
            <person name="Kogle M.E."/>
            <person name="Wiebenga A."/>
            <person name="Kun R.S."/>
            <person name="Lubbers R.J."/>
            <person name="Makela M.R."/>
            <person name="Barry K."/>
            <person name="Chovatia M."/>
            <person name="Clum A."/>
            <person name="Daum C."/>
            <person name="Haridas S."/>
            <person name="He G."/>
            <person name="LaButti K."/>
            <person name="Lipzen A."/>
            <person name="Mondo S."/>
            <person name="Riley R."/>
            <person name="Salamov A."/>
            <person name="Simmons B.A."/>
            <person name="Magnuson J.K."/>
            <person name="Henrissat B."/>
            <person name="Mortensen U.H."/>
            <person name="Larsen T.O."/>
            <person name="Devries R.P."/>
            <person name="Grigoriev I.V."/>
            <person name="Machida M."/>
            <person name="Baker S.E."/>
            <person name="Andersen M.R."/>
        </authorList>
    </citation>
    <scope>NUCLEOTIDE SEQUENCE [LARGE SCALE GENOMIC DNA]</scope>
    <source>
        <strain evidence="2">CBS 553.77</strain>
    </source>
</reference>
<dbReference type="EMBL" id="ML739208">
    <property type="protein sequence ID" value="KAE8350709.1"/>
    <property type="molecule type" value="Genomic_DNA"/>
</dbReference>
<sequence length="73" mass="7257">MIIIPITAAKRPAAGLMVWAAPVKGCSEGWLEGWAGETPVGWVGAVGCSGEVDCTGVSPGTEGWTGVSPGTEG</sequence>
<evidence type="ECO:0000313" key="1">
    <source>
        <dbReference type="EMBL" id="KAE8350709.1"/>
    </source>
</evidence>
<name>A0A5N6Z1Y2_9EURO</name>
<dbReference type="Proteomes" id="UP000327118">
    <property type="component" value="Unassembled WGS sequence"/>
</dbReference>
<proteinExistence type="predicted"/>
<accession>A0A5N6Z1Y2</accession>
<gene>
    <name evidence="1" type="ORF">BDV28DRAFT_138591</name>
</gene>
<protein>
    <submittedName>
        <fullName evidence="1">Uncharacterized protein</fullName>
    </submittedName>
</protein>
<keyword evidence="2" id="KW-1185">Reference proteome</keyword>
<evidence type="ECO:0000313" key="2">
    <source>
        <dbReference type="Proteomes" id="UP000327118"/>
    </source>
</evidence>
<dbReference type="AlphaFoldDB" id="A0A5N6Z1Y2"/>
<organism evidence="1 2">
    <name type="scientific">Aspergillus coremiiformis</name>
    <dbReference type="NCBI Taxonomy" id="138285"/>
    <lineage>
        <taxon>Eukaryota</taxon>
        <taxon>Fungi</taxon>
        <taxon>Dikarya</taxon>
        <taxon>Ascomycota</taxon>
        <taxon>Pezizomycotina</taxon>
        <taxon>Eurotiomycetes</taxon>
        <taxon>Eurotiomycetidae</taxon>
        <taxon>Eurotiales</taxon>
        <taxon>Aspergillaceae</taxon>
        <taxon>Aspergillus</taxon>
        <taxon>Aspergillus subgen. Circumdati</taxon>
    </lineage>
</organism>